<protein>
    <submittedName>
        <fullName evidence="1">Uncharacterized protein</fullName>
    </submittedName>
</protein>
<proteinExistence type="predicted"/>
<dbReference type="AlphaFoldDB" id="A0A1M7A5N7"/>
<accession>A0A1M7A5N7</accession>
<gene>
    <name evidence="1" type="ORF">SAMN02745136_04758</name>
</gene>
<organism evidence="1 2">
    <name type="scientific">Anaerocolumna jejuensis DSM 15929</name>
    <dbReference type="NCBI Taxonomy" id="1121322"/>
    <lineage>
        <taxon>Bacteria</taxon>
        <taxon>Bacillati</taxon>
        <taxon>Bacillota</taxon>
        <taxon>Clostridia</taxon>
        <taxon>Lachnospirales</taxon>
        <taxon>Lachnospiraceae</taxon>
        <taxon>Anaerocolumna</taxon>
    </lineage>
</organism>
<reference evidence="1 2" key="1">
    <citation type="submission" date="2016-11" db="EMBL/GenBank/DDBJ databases">
        <authorList>
            <person name="Jaros S."/>
            <person name="Januszkiewicz K."/>
            <person name="Wedrychowicz H."/>
        </authorList>
    </citation>
    <scope>NUCLEOTIDE SEQUENCE [LARGE SCALE GENOMIC DNA]</scope>
    <source>
        <strain evidence="1 2">DSM 15929</strain>
    </source>
</reference>
<evidence type="ECO:0000313" key="1">
    <source>
        <dbReference type="EMBL" id="SHL38032.1"/>
    </source>
</evidence>
<keyword evidence="2" id="KW-1185">Reference proteome</keyword>
<sequence length="78" mass="8790">MGGTCDFIYLPCIYADGSALYLGHLGNVTERAGKFTYFQNMSAHKAGYRFYIMFKPLNCLHSAARIKKSARLDDPQYA</sequence>
<evidence type="ECO:0000313" key="2">
    <source>
        <dbReference type="Proteomes" id="UP000184386"/>
    </source>
</evidence>
<dbReference type="Proteomes" id="UP000184386">
    <property type="component" value="Unassembled WGS sequence"/>
</dbReference>
<name>A0A1M7A5N7_9FIRM</name>
<dbReference type="EMBL" id="FRAC01000031">
    <property type="protein sequence ID" value="SHL38032.1"/>
    <property type="molecule type" value="Genomic_DNA"/>
</dbReference>